<keyword evidence="3" id="KW-1185">Reference proteome</keyword>
<dbReference type="InterPro" id="IPR036259">
    <property type="entry name" value="MFS_trans_sf"/>
</dbReference>
<dbReference type="RefSeq" id="WP_112573184.1">
    <property type="nucleotide sequence ID" value="NZ_CP043450.1"/>
</dbReference>
<proteinExistence type="predicted"/>
<evidence type="ECO:0000313" key="2">
    <source>
        <dbReference type="EMBL" id="QEM14254.1"/>
    </source>
</evidence>
<keyword evidence="1" id="KW-0812">Transmembrane</keyword>
<name>A0A5C1I8Q4_9SPHI</name>
<evidence type="ECO:0000256" key="1">
    <source>
        <dbReference type="SAM" id="Phobius"/>
    </source>
</evidence>
<reference evidence="2" key="1">
    <citation type="submission" date="2019-08" db="EMBL/GenBank/DDBJ databases">
        <title>Comparative genome analysis confer to the adaptation heavy metal polluted environment.</title>
        <authorList>
            <person name="Li Y."/>
        </authorList>
    </citation>
    <scope>NUCLEOTIDE SEQUENCE [LARGE SCALE GENOMIC DNA]</scope>
    <source>
        <strain evidence="2">P1</strain>
    </source>
</reference>
<keyword evidence="1" id="KW-1133">Transmembrane helix</keyword>
<dbReference type="KEGG" id="mrub:DEO27_030975"/>
<dbReference type="EMBL" id="CP043450">
    <property type="protein sequence ID" value="QEM14254.1"/>
    <property type="molecule type" value="Genomic_DNA"/>
</dbReference>
<feature type="transmembrane region" description="Helical" evidence="1">
    <location>
        <begin position="94"/>
        <end position="114"/>
    </location>
</feature>
<sequence length="129" mass="14347">MHEIFALFCFMILFVAAVSIFLSRKQVTLTSFYRECILLGFASGCWALFITITTEQFGTNIRATVTTTVPNFVRGAVVPLSSLFRFISDLTGSLILAGLIGGFLCLLFATISLYRMNDTFVANLDYNED</sequence>
<keyword evidence="1" id="KW-0472">Membrane</keyword>
<organism evidence="2 3">
    <name type="scientific">Mucilaginibacter rubeus</name>
    <dbReference type="NCBI Taxonomy" id="2027860"/>
    <lineage>
        <taxon>Bacteria</taxon>
        <taxon>Pseudomonadati</taxon>
        <taxon>Bacteroidota</taxon>
        <taxon>Sphingobacteriia</taxon>
        <taxon>Sphingobacteriales</taxon>
        <taxon>Sphingobacteriaceae</taxon>
        <taxon>Mucilaginibacter</taxon>
    </lineage>
</organism>
<protein>
    <submittedName>
        <fullName evidence="2">MFS transporter</fullName>
    </submittedName>
</protein>
<feature type="transmembrane region" description="Helical" evidence="1">
    <location>
        <begin position="32"/>
        <end position="52"/>
    </location>
</feature>
<evidence type="ECO:0000313" key="3">
    <source>
        <dbReference type="Proteomes" id="UP000251402"/>
    </source>
</evidence>
<dbReference type="SUPFAM" id="SSF103473">
    <property type="entry name" value="MFS general substrate transporter"/>
    <property type="match status" value="1"/>
</dbReference>
<accession>A0A5C1I8Q4</accession>
<dbReference type="AlphaFoldDB" id="A0A5C1I8Q4"/>
<gene>
    <name evidence="2" type="ORF">DEO27_030975</name>
</gene>
<dbReference type="Proteomes" id="UP000251402">
    <property type="component" value="Chromosome"/>
</dbReference>